<feature type="domain" description="AMP-binding enzyme C-terminal" evidence="4">
    <location>
        <begin position="452"/>
        <end position="527"/>
    </location>
</feature>
<dbReference type="PROSITE" id="PS00455">
    <property type="entry name" value="AMP_BINDING"/>
    <property type="match status" value="1"/>
</dbReference>
<keyword evidence="2" id="KW-0436">Ligase</keyword>
<evidence type="ECO:0000313" key="5">
    <source>
        <dbReference type="EMBL" id="KOG91762.1"/>
    </source>
</evidence>
<dbReference type="InterPro" id="IPR000873">
    <property type="entry name" value="AMP-dep_synth/lig_dom"/>
</dbReference>
<dbReference type="Gene3D" id="3.40.50.12780">
    <property type="entry name" value="N-terminal domain of ligase-like"/>
    <property type="match status" value="1"/>
</dbReference>
<dbReference type="Pfam" id="PF13193">
    <property type="entry name" value="AMP-binding_C"/>
    <property type="match status" value="1"/>
</dbReference>
<evidence type="ECO:0008006" key="7">
    <source>
        <dbReference type="Google" id="ProtNLM"/>
    </source>
</evidence>
<dbReference type="Pfam" id="PF00501">
    <property type="entry name" value="AMP-binding"/>
    <property type="match status" value="1"/>
</dbReference>
<dbReference type="RefSeq" id="WP_030881988.1">
    <property type="nucleotide sequence ID" value="NZ_JBIRHZ010000005.1"/>
</dbReference>
<gene>
    <name evidence="5" type="ORF">ADK38_01405</name>
</gene>
<dbReference type="PANTHER" id="PTHR43201">
    <property type="entry name" value="ACYL-COA SYNTHETASE"/>
    <property type="match status" value="1"/>
</dbReference>
<dbReference type="InterPro" id="IPR020845">
    <property type="entry name" value="AMP-binding_CS"/>
</dbReference>
<protein>
    <recommendedName>
        <fullName evidence="7">Long-chain fatty acid--CoA ligase</fullName>
    </recommendedName>
</protein>
<dbReference type="InterPro" id="IPR042099">
    <property type="entry name" value="ANL_N_sf"/>
</dbReference>
<dbReference type="SUPFAM" id="SSF56801">
    <property type="entry name" value="Acetyl-CoA synthetase-like"/>
    <property type="match status" value="1"/>
</dbReference>
<accession>A0ABR5JEH1</accession>
<dbReference type="Proteomes" id="UP000037020">
    <property type="component" value="Unassembled WGS sequence"/>
</dbReference>
<dbReference type="InterPro" id="IPR025110">
    <property type="entry name" value="AMP-bd_C"/>
</dbReference>
<reference evidence="5 6" key="1">
    <citation type="submission" date="2015-07" db="EMBL/GenBank/DDBJ databases">
        <authorList>
            <person name="Ju K.-S."/>
            <person name="Doroghazi J.R."/>
            <person name="Metcalf W.W."/>
        </authorList>
    </citation>
    <scope>NUCLEOTIDE SEQUENCE [LARGE SCALE GENOMIC DNA]</scope>
    <source>
        <strain evidence="5 6">NRRL B-3589</strain>
    </source>
</reference>
<organism evidence="5 6">
    <name type="scientific">Streptomyces varsoviensis</name>
    <dbReference type="NCBI Taxonomy" id="67373"/>
    <lineage>
        <taxon>Bacteria</taxon>
        <taxon>Bacillati</taxon>
        <taxon>Actinomycetota</taxon>
        <taxon>Actinomycetes</taxon>
        <taxon>Kitasatosporales</taxon>
        <taxon>Streptomycetaceae</taxon>
        <taxon>Streptomyces</taxon>
    </lineage>
</organism>
<evidence type="ECO:0000259" key="4">
    <source>
        <dbReference type="Pfam" id="PF13193"/>
    </source>
</evidence>
<dbReference type="EMBL" id="LGUT01000102">
    <property type="protein sequence ID" value="KOG91762.1"/>
    <property type="molecule type" value="Genomic_DNA"/>
</dbReference>
<evidence type="ECO:0000256" key="1">
    <source>
        <dbReference type="ARBA" id="ARBA00006432"/>
    </source>
</evidence>
<name>A0ABR5JEH1_9ACTN</name>
<dbReference type="PANTHER" id="PTHR43201:SF5">
    <property type="entry name" value="MEDIUM-CHAIN ACYL-COA LIGASE ACSF2, MITOCHONDRIAL"/>
    <property type="match status" value="1"/>
</dbReference>
<evidence type="ECO:0000313" key="6">
    <source>
        <dbReference type="Proteomes" id="UP000037020"/>
    </source>
</evidence>
<comment type="similarity">
    <text evidence="1">Belongs to the ATP-dependent AMP-binding enzyme family.</text>
</comment>
<feature type="domain" description="AMP-dependent synthetase/ligase" evidence="3">
    <location>
        <begin position="49"/>
        <end position="400"/>
    </location>
</feature>
<sequence length="545" mass="59054">MPKILTESYWPADAGAPVLELTTGDLLREAARDAGPQNALIEVAPLEAPSLSGAERTDRRWTYRRLLAEAEQCAHWLLTRFSPGERITVWAPNIPEWIILQYGAALAGLVVVTANPALRAAELRYVLHQSRSSGLFHTAAFRGSDMTAIARDATRGLPGLRATVCFTDWQTTVRAHQGSGPLPEVRPGEAAQLQYTSGTTGFPKGALLHHRGLVTNAKFAIDRAQLPERGTLASAAPLFHTAGCAMGVLGSAHRRASYVLCQLFDPALVLGAAQDHRADMLGGVPTMLIALLEHPGFERFDLSHLSRVLSGGSPIPPELARRVEDRFGARFSAVYGQTELSPVITQTSPDDSPEDKAATAGRPLPRVEVAVRDPWTGDIVPVGQPGEICARGYQAMLGYFELPERTAETIDPAGWVRTGDLGRLDERGYLTVVGRLKDVIIRGGENIYAADIEQVLSTHPKVRDIAVIGLPDPLWGEIVVAVLVPAEPGQPPTATELHDFCRARLAPHKTPVRWLRTAELPLTDSGKVRKHLLREQAGHAGLQEL</sequence>
<comment type="caution">
    <text evidence="5">The sequence shown here is derived from an EMBL/GenBank/DDBJ whole genome shotgun (WGS) entry which is preliminary data.</text>
</comment>
<dbReference type="Gene3D" id="3.30.300.30">
    <property type="match status" value="1"/>
</dbReference>
<proteinExistence type="inferred from homology"/>
<evidence type="ECO:0000256" key="2">
    <source>
        <dbReference type="ARBA" id="ARBA00022598"/>
    </source>
</evidence>
<evidence type="ECO:0000259" key="3">
    <source>
        <dbReference type="Pfam" id="PF00501"/>
    </source>
</evidence>
<keyword evidence="6" id="KW-1185">Reference proteome</keyword>
<dbReference type="InterPro" id="IPR045851">
    <property type="entry name" value="AMP-bd_C_sf"/>
</dbReference>